<dbReference type="InterPro" id="IPR046825">
    <property type="entry name" value="PDH_C"/>
</dbReference>
<dbReference type="GO" id="GO:0004665">
    <property type="term" value="F:prephenate dehydrogenase (NADP+) activity"/>
    <property type="evidence" value="ECO:0007669"/>
    <property type="project" value="InterPro"/>
</dbReference>
<dbReference type="AlphaFoldDB" id="A0A1E5NAI4"/>
<reference evidence="3 4" key="1">
    <citation type="submission" date="2016-08" db="EMBL/GenBank/DDBJ databases">
        <title>Characterization and recognition of Brachyspira hampsonii sp. nov., a novel intestinal spirochete that is pathogenic to pigs.</title>
        <authorList>
            <person name="Mirajkar N."/>
            <person name="La T."/>
            <person name="Phillips N."/>
            <person name="Hampson D."/>
            <person name="Gebhart C."/>
        </authorList>
    </citation>
    <scope>NUCLEOTIDE SEQUENCE [LARGE SCALE GENOMIC DNA]</scope>
    <source>
        <strain evidence="3 4">P280/1</strain>
    </source>
</reference>
<dbReference type="InterPro" id="IPR008927">
    <property type="entry name" value="6-PGluconate_DH-like_C_sf"/>
</dbReference>
<dbReference type="Pfam" id="PF02153">
    <property type="entry name" value="PDH_N"/>
    <property type="match status" value="1"/>
</dbReference>
<accession>A0A1E5NAI4</accession>
<dbReference type="EMBL" id="MDCO01000015">
    <property type="protein sequence ID" value="OEJ13087.1"/>
    <property type="molecule type" value="Genomic_DNA"/>
</dbReference>
<dbReference type="Gene3D" id="3.40.50.720">
    <property type="entry name" value="NAD(P)-binding Rossmann-like Domain"/>
    <property type="match status" value="1"/>
</dbReference>
<dbReference type="GO" id="GO:0070403">
    <property type="term" value="F:NAD+ binding"/>
    <property type="evidence" value="ECO:0007669"/>
    <property type="project" value="InterPro"/>
</dbReference>
<dbReference type="Gene3D" id="1.10.3660.10">
    <property type="entry name" value="6-phosphogluconate dehydrogenase C-terminal like domain"/>
    <property type="match status" value="1"/>
</dbReference>
<dbReference type="Proteomes" id="UP000095247">
    <property type="component" value="Unassembled WGS sequence"/>
</dbReference>
<feature type="domain" description="Prephenate/arogenate dehydrogenase" evidence="2">
    <location>
        <begin position="2"/>
        <end position="282"/>
    </location>
</feature>
<evidence type="ECO:0000313" key="4">
    <source>
        <dbReference type="Proteomes" id="UP000095247"/>
    </source>
</evidence>
<sequence>MSNITVIGMGLMGGSLTKALKLSNQNYNIYAIDTNRENIESALKDGYIEKGYFNYDNIKELIELSDIIMICTLPSIAIDIIDKYKHLIDNNKILSDFCGVKTDIFNNTKDKKYIGLHTMAGKEKGGYINSSETIFKNSNAIIVNNENADESDIKIIEKLSKDIGCSKIIRSTVEKHDEMIAFTSQLMHIVACGIVNHDHFLSSLGFEGNSLGDHTRVGTIDSNMWSELFLYNSDYLYDALDKYIKCLNDFKYALKDKNRDKLKKLMDNSNTIKNEWIERKKK</sequence>
<gene>
    <name evidence="3" type="ORF">BFL38_00540</name>
</gene>
<dbReference type="PANTHER" id="PTHR21363:SF0">
    <property type="entry name" value="PREPHENATE DEHYDROGENASE [NADP(+)]"/>
    <property type="match status" value="1"/>
</dbReference>
<keyword evidence="1" id="KW-0560">Oxidoreductase</keyword>
<comment type="caution">
    <text evidence="3">The sequence shown here is derived from an EMBL/GenBank/DDBJ whole genome shotgun (WGS) entry which is preliminary data.</text>
</comment>
<evidence type="ECO:0000313" key="3">
    <source>
        <dbReference type="EMBL" id="OEJ13087.1"/>
    </source>
</evidence>
<dbReference type="GO" id="GO:0008977">
    <property type="term" value="F:prephenate dehydrogenase (NAD+) activity"/>
    <property type="evidence" value="ECO:0007669"/>
    <property type="project" value="InterPro"/>
</dbReference>
<dbReference type="InterPro" id="IPR046826">
    <property type="entry name" value="PDH_N"/>
</dbReference>
<dbReference type="SUPFAM" id="SSF51735">
    <property type="entry name" value="NAD(P)-binding Rossmann-fold domains"/>
    <property type="match status" value="1"/>
</dbReference>
<dbReference type="SUPFAM" id="SSF48179">
    <property type="entry name" value="6-phosphogluconate dehydrogenase C-terminal domain-like"/>
    <property type="match status" value="1"/>
</dbReference>
<dbReference type="InterPro" id="IPR050812">
    <property type="entry name" value="Preph/Arog_dehydrog"/>
</dbReference>
<dbReference type="GO" id="GO:0006571">
    <property type="term" value="P:tyrosine biosynthetic process"/>
    <property type="evidence" value="ECO:0007669"/>
    <property type="project" value="InterPro"/>
</dbReference>
<dbReference type="Pfam" id="PF20463">
    <property type="entry name" value="PDH_C"/>
    <property type="match status" value="1"/>
</dbReference>
<protein>
    <submittedName>
        <fullName evidence="3">Prephenate dehydrogenase</fullName>
    </submittedName>
</protein>
<evidence type="ECO:0000256" key="1">
    <source>
        <dbReference type="ARBA" id="ARBA00023002"/>
    </source>
</evidence>
<dbReference type="PANTHER" id="PTHR21363">
    <property type="entry name" value="PREPHENATE DEHYDROGENASE"/>
    <property type="match status" value="1"/>
</dbReference>
<proteinExistence type="predicted"/>
<evidence type="ECO:0000259" key="2">
    <source>
        <dbReference type="PROSITE" id="PS51176"/>
    </source>
</evidence>
<organism evidence="3 4">
    <name type="scientific">Brachyspira hampsonii</name>
    <dbReference type="NCBI Taxonomy" id="1287055"/>
    <lineage>
        <taxon>Bacteria</taxon>
        <taxon>Pseudomonadati</taxon>
        <taxon>Spirochaetota</taxon>
        <taxon>Spirochaetia</taxon>
        <taxon>Brachyspirales</taxon>
        <taxon>Brachyspiraceae</taxon>
        <taxon>Brachyspira</taxon>
    </lineage>
</organism>
<dbReference type="RefSeq" id="WP_069727678.1">
    <property type="nucleotide sequence ID" value="NZ_MDCO01000015.1"/>
</dbReference>
<name>A0A1E5NAI4_9SPIR</name>
<dbReference type="PROSITE" id="PS51176">
    <property type="entry name" value="PDH_ADH"/>
    <property type="match status" value="1"/>
</dbReference>
<dbReference type="InterPro" id="IPR036291">
    <property type="entry name" value="NAD(P)-bd_dom_sf"/>
</dbReference>
<dbReference type="InterPro" id="IPR003099">
    <property type="entry name" value="Prephen_DH"/>
</dbReference>